<dbReference type="Pfam" id="PF08811">
    <property type="entry name" value="DUF1800"/>
    <property type="match status" value="1"/>
</dbReference>
<keyword evidence="3" id="KW-1185">Reference proteome</keyword>
<proteinExistence type="predicted"/>
<dbReference type="RefSeq" id="WP_345253170.1">
    <property type="nucleotide sequence ID" value="NZ_BAABGY010000002.1"/>
</dbReference>
<evidence type="ECO:0000256" key="1">
    <source>
        <dbReference type="SAM" id="MobiDB-lite"/>
    </source>
</evidence>
<dbReference type="InterPro" id="IPR014917">
    <property type="entry name" value="DUF1800"/>
</dbReference>
<evidence type="ECO:0000313" key="2">
    <source>
        <dbReference type="EMBL" id="GAA4320353.1"/>
    </source>
</evidence>
<evidence type="ECO:0000313" key="3">
    <source>
        <dbReference type="Proteomes" id="UP001501725"/>
    </source>
</evidence>
<protein>
    <submittedName>
        <fullName evidence="2">DUF1800 domain-containing protein</fullName>
    </submittedName>
</protein>
<feature type="region of interest" description="Disordered" evidence="1">
    <location>
        <begin position="377"/>
        <end position="400"/>
    </location>
</feature>
<name>A0ABP8G9X8_9BACT</name>
<dbReference type="EMBL" id="BAABGY010000002">
    <property type="protein sequence ID" value="GAA4320353.1"/>
    <property type="molecule type" value="Genomic_DNA"/>
</dbReference>
<dbReference type="Proteomes" id="UP001501725">
    <property type="component" value="Unassembled WGS sequence"/>
</dbReference>
<organism evidence="2 3">
    <name type="scientific">Flaviaesturariibacter amylovorans</name>
    <dbReference type="NCBI Taxonomy" id="1084520"/>
    <lineage>
        <taxon>Bacteria</taxon>
        <taxon>Pseudomonadati</taxon>
        <taxon>Bacteroidota</taxon>
        <taxon>Chitinophagia</taxon>
        <taxon>Chitinophagales</taxon>
        <taxon>Chitinophagaceae</taxon>
        <taxon>Flaviaestuariibacter</taxon>
    </lineage>
</organism>
<reference evidence="3" key="1">
    <citation type="journal article" date="2019" name="Int. J. Syst. Evol. Microbiol.">
        <title>The Global Catalogue of Microorganisms (GCM) 10K type strain sequencing project: providing services to taxonomists for standard genome sequencing and annotation.</title>
        <authorList>
            <consortium name="The Broad Institute Genomics Platform"/>
            <consortium name="The Broad Institute Genome Sequencing Center for Infectious Disease"/>
            <person name="Wu L."/>
            <person name="Ma J."/>
        </authorList>
    </citation>
    <scope>NUCLEOTIDE SEQUENCE [LARGE SCALE GENOMIC DNA]</scope>
    <source>
        <strain evidence="3">JCM 17919</strain>
    </source>
</reference>
<sequence>MPTNDQKCRHLLWRAGFGPSADSLADSAAQQPGALYAALRAASAARPAYINVIDESLRRLVADRAEAGRLQAPDTRRMLREKSREGIRALNLTWLYQLIESPAQLREKMAFFWHGHFAARNQNVLHQQGLLDLLRVNALGSFRTLLHEVSKSGAMLQFLNAQQNRKDHPNENFAREVMELFTMGRGHYTERDIKEAARAFTGWGANYRGDFQFRRAAHDDGSKTVFGKTGAFVGEDVLNMLLEQKQTARHIAGKLYRFFVHETPDATHVAWLADRFYKNDYDIQKLLDDLFTADWFYAEKNIGTRIKSPVELIAGIQRLLPMKLQNEEALLLVQRLLGQVLFYPPNVAGWPGGRSWIDSSTLMTRMRIPLLLQDGDGLDLRPKDDDDTNGGQMEGGGRAGRPISAQIEWTRFTRHFDAVPRAELMDRLTRTVLQVPLRVPAASVSAFADGSARDAFVRTATLRLMALPEYQLC</sequence>
<accession>A0ABP8G9X8</accession>
<gene>
    <name evidence="2" type="ORF">GCM10023184_05490</name>
</gene>
<comment type="caution">
    <text evidence="2">The sequence shown here is derived from an EMBL/GenBank/DDBJ whole genome shotgun (WGS) entry which is preliminary data.</text>
</comment>